<sequence>MVRLRGILRLNQTGDIFHFCNTFLLLPHIRCLRDHHPHQQQPWKSGKMAVDSIGIRGLPAEVLSSQIIAESDSDYIPNILECKSKEAILDARQALTPRLINYRLAVAPYDPSCSAPNLNLSPLAGKPTSALRKHNDVFWSV</sequence>
<reference evidence="1 2" key="1">
    <citation type="submission" date="2019-05" db="EMBL/GenBank/DDBJ databases">
        <title>Another draft genome of Portunus trituberculatus and its Hox gene families provides insights of decapod evolution.</title>
        <authorList>
            <person name="Jeong J.-H."/>
            <person name="Song I."/>
            <person name="Kim S."/>
            <person name="Choi T."/>
            <person name="Kim D."/>
            <person name="Ryu S."/>
            <person name="Kim W."/>
        </authorList>
    </citation>
    <scope>NUCLEOTIDE SEQUENCE [LARGE SCALE GENOMIC DNA]</scope>
    <source>
        <tissue evidence="1">Muscle</tissue>
    </source>
</reference>
<dbReference type="EMBL" id="VSRR010001760">
    <property type="protein sequence ID" value="MPC27512.1"/>
    <property type="molecule type" value="Genomic_DNA"/>
</dbReference>
<accession>A0A5B7E0H4</accession>
<name>A0A5B7E0H4_PORTR</name>
<comment type="caution">
    <text evidence="1">The sequence shown here is derived from an EMBL/GenBank/DDBJ whole genome shotgun (WGS) entry which is preliminary data.</text>
</comment>
<gene>
    <name evidence="1" type="ORF">E2C01_020683</name>
</gene>
<proteinExistence type="predicted"/>
<protein>
    <submittedName>
        <fullName evidence="1">Uncharacterized protein</fullName>
    </submittedName>
</protein>
<keyword evidence="2" id="KW-1185">Reference proteome</keyword>
<dbReference type="AlphaFoldDB" id="A0A5B7E0H4"/>
<evidence type="ECO:0000313" key="1">
    <source>
        <dbReference type="EMBL" id="MPC27512.1"/>
    </source>
</evidence>
<dbReference type="Proteomes" id="UP000324222">
    <property type="component" value="Unassembled WGS sequence"/>
</dbReference>
<evidence type="ECO:0000313" key="2">
    <source>
        <dbReference type="Proteomes" id="UP000324222"/>
    </source>
</evidence>
<organism evidence="1 2">
    <name type="scientific">Portunus trituberculatus</name>
    <name type="common">Swimming crab</name>
    <name type="synonym">Neptunus trituberculatus</name>
    <dbReference type="NCBI Taxonomy" id="210409"/>
    <lineage>
        <taxon>Eukaryota</taxon>
        <taxon>Metazoa</taxon>
        <taxon>Ecdysozoa</taxon>
        <taxon>Arthropoda</taxon>
        <taxon>Crustacea</taxon>
        <taxon>Multicrustacea</taxon>
        <taxon>Malacostraca</taxon>
        <taxon>Eumalacostraca</taxon>
        <taxon>Eucarida</taxon>
        <taxon>Decapoda</taxon>
        <taxon>Pleocyemata</taxon>
        <taxon>Brachyura</taxon>
        <taxon>Eubrachyura</taxon>
        <taxon>Portunoidea</taxon>
        <taxon>Portunidae</taxon>
        <taxon>Portuninae</taxon>
        <taxon>Portunus</taxon>
    </lineage>
</organism>